<feature type="domain" description="RING-type" evidence="13">
    <location>
        <begin position="64"/>
        <end position="108"/>
    </location>
</feature>
<evidence type="ECO:0000259" key="13">
    <source>
        <dbReference type="PROSITE" id="PS50089"/>
    </source>
</evidence>
<keyword evidence="8" id="KW-0833">Ubl conjugation pathway</keyword>
<keyword evidence="9" id="KW-0862">Zinc</keyword>
<evidence type="ECO:0000256" key="6">
    <source>
        <dbReference type="ARBA" id="ARBA00022723"/>
    </source>
</evidence>
<evidence type="ECO:0000256" key="4">
    <source>
        <dbReference type="ARBA" id="ARBA00022679"/>
    </source>
</evidence>
<dbReference type="GO" id="GO:0016567">
    <property type="term" value="P:protein ubiquitination"/>
    <property type="evidence" value="ECO:0007669"/>
    <property type="project" value="TreeGrafter"/>
</dbReference>
<dbReference type="Gene3D" id="3.30.40.10">
    <property type="entry name" value="Zinc/RING finger domain, C3HC4 (zinc finger)"/>
    <property type="match status" value="1"/>
</dbReference>
<dbReference type="PANTHER" id="PTHR45977:SF4">
    <property type="entry name" value="RING-TYPE DOMAIN-CONTAINING PROTEIN"/>
    <property type="match status" value="1"/>
</dbReference>
<evidence type="ECO:0000256" key="9">
    <source>
        <dbReference type="ARBA" id="ARBA00022833"/>
    </source>
</evidence>
<dbReference type="EC" id="2.3.2.27" evidence="3"/>
<dbReference type="EMBL" id="HBIE01026817">
    <property type="protein sequence ID" value="CAE0313265.1"/>
    <property type="molecule type" value="Transcribed_RNA"/>
</dbReference>
<evidence type="ECO:0000256" key="3">
    <source>
        <dbReference type="ARBA" id="ARBA00012483"/>
    </source>
</evidence>
<dbReference type="PANTHER" id="PTHR45977">
    <property type="entry name" value="TARGET OF ERK KINASE MPK-1"/>
    <property type="match status" value="1"/>
</dbReference>
<evidence type="ECO:0000256" key="10">
    <source>
        <dbReference type="ARBA" id="ARBA00022989"/>
    </source>
</evidence>
<sequence>MANLEEEEGNSLFMEGLFGGLLSIPLPVPEIISSLEKSKFKHKQAQHKKKGGLNDSMSGLWRQCPICWSDFLRNDFVTSLHCNELHIFHTECIEQWIRKGQNSCPLCRQQIANL</sequence>
<keyword evidence="6" id="KW-0479">Metal-binding</keyword>
<proteinExistence type="predicted"/>
<keyword evidence="5" id="KW-0812">Transmembrane</keyword>
<organism evidence="14">
    <name type="scientific">Favella ehrenbergii</name>
    <dbReference type="NCBI Taxonomy" id="182087"/>
    <lineage>
        <taxon>Eukaryota</taxon>
        <taxon>Sar</taxon>
        <taxon>Alveolata</taxon>
        <taxon>Ciliophora</taxon>
        <taxon>Intramacronucleata</taxon>
        <taxon>Spirotrichea</taxon>
        <taxon>Choreotrichia</taxon>
        <taxon>Tintinnida</taxon>
        <taxon>Xystonellidae</taxon>
        <taxon>Favella</taxon>
    </lineage>
</organism>
<dbReference type="InterPro" id="IPR013083">
    <property type="entry name" value="Znf_RING/FYVE/PHD"/>
</dbReference>
<dbReference type="Pfam" id="PF13639">
    <property type="entry name" value="zf-RING_2"/>
    <property type="match status" value="1"/>
</dbReference>
<comment type="catalytic activity">
    <reaction evidence="1">
        <text>S-ubiquitinyl-[E2 ubiquitin-conjugating enzyme]-L-cysteine + [acceptor protein]-L-lysine = [E2 ubiquitin-conjugating enzyme]-L-cysteine + N(6)-ubiquitinyl-[acceptor protein]-L-lysine.</text>
        <dbReference type="EC" id="2.3.2.27"/>
    </reaction>
</comment>
<dbReference type="SUPFAM" id="SSF57850">
    <property type="entry name" value="RING/U-box"/>
    <property type="match status" value="1"/>
</dbReference>
<evidence type="ECO:0000256" key="8">
    <source>
        <dbReference type="ARBA" id="ARBA00022786"/>
    </source>
</evidence>
<reference evidence="14" key="1">
    <citation type="submission" date="2021-01" db="EMBL/GenBank/DDBJ databases">
        <authorList>
            <person name="Corre E."/>
            <person name="Pelletier E."/>
            <person name="Niang G."/>
            <person name="Scheremetjew M."/>
            <person name="Finn R."/>
            <person name="Kale V."/>
            <person name="Holt S."/>
            <person name="Cochrane G."/>
            <person name="Meng A."/>
            <person name="Brown T."/>
            <person name="Cohen L."/>
        </authorList>
    </citation>
    <scope>NUCLEOTIDE SEQUENCE</scope>
    <source>
        <strain evidence="14">Fehren 1</strain>
    </source>
</reference>
<dbReference type="GO" id="GO:0016020">
    <property type="term" value="C:membrane"/>
    <property type="evidence" value="ECO:0007669"/>
    <property type="project" value="UniProtKB-SubCell"/>
</dbReference>
<dbReference type="AlphaFoldDB" id="A0A7S3I568"/>
<protein>
    <recommendedName>
        <fullName evidence="3">RING-type E3 ubiquitin transferase</fullName>
        <ecNumber evidence="3">2.3.2.27</ecNumber>
    </recommendedName>
</protein>
<evidence type="ECO:0000256" key="11">
    <source>
        <dbReference type="ARBA" id="ARBA00023136"/>
    </source>
</evidence>
<evidence type="ECO:0000256" key="12">
    <source>
        <dbReference type="PROSITE-ProRule" id="PRU00175"/>
    </source>
</evidence>
<dbReference type="GO" id="GO:0008270">
    <property type="term" value="F:zinc ion binding"/>
    <property type="evidence" value="ECO:0007669"/>
    <property type="project" value="UniProtKB-KW"/>
</dbReference>
<keyword evidence="11" id="KW-0472">Membrane</keyword>
<keyword evidence="10" id="KW-1133">Transmembrane helix</keyword>
<evidence type="ECO:0000256" key="5">
    <source>
        <dbReference type="ARBA" id="ARBA00022692"/>
    </source>
</evidence>
<dbReference type="CDD" id="cd16448">
    <property type="entry name" value="RING-H2"/>
    <property type="match status" value="1"/>
</dbReference>
<dbReference type="GO" id="GO:0006511">
    <property type="term" value="P:ubiquitin-dependent protein catabolic process"/>
    <property type="evidence" value="ECO:0007669"/>
    <property type="project" value="TreeGrafter"/>
</dbReference>
<name>A0A7S3I568_9SPIT</name>
<dbReference type="PROSITE" id="PS50089">
    <property type="entry name" value="ZF_RING_2"/>
    <property type="match status" value="1"/>
</dbReference>
<evidence type="ECO:0000256" key="7">
    <source>
        <dbReference type="ARBA" id="ARBA00022771"/>
    </source>
</evidence>
<keyword evidence="7 12" id="KW-0863">Zinc-finger</keyword>
<evidence type="ECO:0000256" key="2">
    <source>
        <dbReference type="ARBA" id="ARBA00004141"/>
    </source>
</evidence>
<comment type="subcellular location">
    <subcellularLocation>
        <location evidence="2">Membrane</location>
        <topology evidence="2">Multi-pass membrane protein</topology>
    </subcellularLocation>
</comment>
<dbReference type="GO" id="GO:0061630">
    <property type="term" value="F:ubiquitin protein ligase activity"/>
    <property type="evidence" value="ECO:0007669"/>
    <property type="project" value="UniProtKB-EC"/>
</dbReference>
<dbReference type="InterPro" id="IPR001841">
    <property type="entry name" value="Znf_RING"/>
</dbReference>
<accession>A0A7S3I568</accession>
<evidence type="ECO:0000256" key="1">
    <source>
        <dbReference type="ARBA" id="ARBA00000900"/>
    </source>
</evidence>
<evidence type="ECO:0000313" key="14">
    <source>
        <dbReference type="EMBL" id="CAE0313265.1"/>
    </source>
</evidence>
<gene>
    <name evidence="14" type="ORF">FEHR0123_LOCUS8189</name>
</gene>
<keyword evidence="4" id="KW-0808">Transferase</keyword>